<dbReference type="InterPro" id="IPR051803">
    <property type="entry name" value="TA_system_RelE-like_toxin"/>
</dbReference>
<reference evidence="3" key="1">
    <citation type="journal article" date="2021" name="Polymers (Basel)">
        <title>Highly Stretchable Bacterial Cellulose Produced by Komagataeibacter hansenii SI1.</title>
        <authorList>
            <person name="Cielecka I."/>
            <person name="Ryngajllo M."/>
            <person name="Maniukiewicz W."/>
            <person name="Bielecki S."/>
        </authorList>
    </citation>
    <scope>NUCLEOTIDE SEQUENCE</scope>
    <source>
        <strain evidence="3">SI1</strain>
    </source>
</reference>
<dbReference type="RefSeq" id="WP_247067527.1">
    <property type="nucleotide sequence ID" value="NZ_JAIBCX010000041.1"/>
</dbReference>
<evidence type="ECO:0000313" key="3">
    <source>
        <dbReference type="EMBL" id="MCJ8354883.1"/>
    </source>
</evidence>
<sequence length="114" mass="12933">MTTRRAVLREQAERDIDRIIDDYVGKAGSAVADRFVGALEEGMTLIGQYPGIGSPRCGDELDLPGLRALTLRNWPFVVFYIEREDHLDVWRVLHAHQDIPGWLRDPDEGDSSEQ</sequence>
<reference evidence="3" key="2">
    <citation type="submission" date="2022-03" db="EMBL/GenBank/DDBJ databases">
        <authorList>
            <person name="Ryngajllo M."/>
            <person name="Jacek P."/>
            <person name="Kubiak K."/>
        </authorList>
    </citation>
    <scope>NUCLEOTIDE SEQUENCE</scope>
    <source>
        <strain evidence="3">SI1</strain>
    </source>
</reference>
<comment type="caution">
    <text evidence="3">The sequence shown here is derived from an EMBL/GenBank/DDBJ whole genome shotgun (WGS) entry which is preliminary data.</text>
</comment>
<protein>
    <submittedName>
        <fullName evidence="3">Type II toxin-antitoxin system RelE/ParE family toxin</fullName>
    </submittedName>
</protein>
<accession>A0AAW5EVJ4</accession>
<dbReference type="Proteomes" id="UP001202887">
    <property type="component" value="Unassembled WGS sequence"/>
</dbReference>
<dbReference type="InterPro" id="IPR007712">
    <property type="entry name" value="RelE/ParE_toxin"/>
</dbReference>
<comment type="similarity">
    <text evidence="1">Belongs to the RelE toxin family.</text>
</comment>
<dbReference type="Pfam" id="PF05016">
    <property type="entry name" value="ParE_toxin"/>
    <property type="match status" value="1"/>
</dbReference>
<evidence type="ECO:0000313" key="4">
    <source>
        <dbReference type="Proteomes" id="UP001202887"/>
    </source>
</evidence>
<name>A0AAW5EVJ4_NOVHA</name>
<dbReference type="EMBL" id="JAIBCX010000041">
    <property type="protein sequence ID" value="MCJ8354883.1"/>
    <property type="molecule type" value="Genomic_DNA"/>
</dbReference>
<gene>
    <name evidence="3" type="ORF">K1W68_12935</name>
</gene>
<evidence type="ECO:0000256" key="1">
    <source>
        <dbReference type="ARBA" id="ARBA00006226"/>
    </source>
</evidence>
<dbReference type="PANTHER" id="PTHR33755:SF8">
    <property type="entry name" value="TOXIN PARE2"/>
    <property type="match status" value="1"/>
</dbReference>
<dbReference type="PANTHER" id="PTHR33755">
    <property type="entry name" value="TOXIN PARE1-RELATED"/>
    <property type="match status" value="1"/>
</dbReference>
<evidence type="ECO:0000256" key="2">
    <source>
        <dbReference type="ARBA" id="ARBA00022649"/>
    </source>
</evidence>
<dbReference type="InterPro" id="IPR035093">
    <property type="entry name" value="RelE/ParE_toxin_dom_sf"/>
</dbReference>
<organism evidence="3 4">
    <name type="scientific">Novacetimonas hansenii</name>
    <name type="common">Komagataeibacter hansenii</name>
    <dbReference type="NCBI Taxonomy" id="436"/>
    <lineage>
        <taxon>Bacteria</taxon>
        <taxon>Pseudomonadati</taxon>
        <taxon>Pseudomonadota</taxon>
        <taxon>Alphaproteobacteria</taxon>
        <taxon>Acetobacterales</taxon>
        <taxon>Acetobacteraceae</taxon>
        <taxon>Novacetimonas</taxon>
    </lineage>
</organism>
<keyword evidence="2" id="KW-1277">Toxin-antitoxin system</keyword>
<dbReference type="AlphaFoldDB" id="A0AAW5EVJ4"/>
<dbReference type="Gene3D" id="3.30.2310.20">
    <property type="entry name" value="RelE-like"/>
    <property type="match status" value="1"/>
</dbReference>
<proteinExistence type="inferred from homology"/>